<proteinExistence type="predicted"/>
<protein>
    <submittedName>
        <fullName evidence="1">Uncharacterized protein</fullName>
    </submittedName>
</protein>
<reference evidence="1" key="1">
    <citation type="submission" date="2018-10" db="EMBL/GenBank/DDBJ databases">
        <title>Hidden diversity of soil giant viruses.</title>
        <authorList>
            <person name="Schulz F."/>
            <person name="Alteio L."/>
            <person name="Goudeau D."/>
            <person name="Ryan E.M."/>
            <person name="Malmstrom R.R."/>
            <person name="Blanchard J."/>
            <person name="Woyke T."/>
        </authorList>
    </citation>
    <scope>NUCLEOTIDE SEQUENCE</scope>
    <source>
        <strain evidence="1">SOV1</strain>
    </source>
</reference>
<accession>A0A3G5AF62</accession>
<gene>
    <name evidence="1" type="ORF">Solivirus1_12</name>
</gene>
<organism evidence="1">
    <name type="scientific">Solivirus sp</name>
    <dbReference type="NCBI Taxonomy" id="2487772"/>
    <lineage>
        <taxon>Viruses</taxon>
        <taxon>Pithoviruses</taxon>
    </lineage>
</organism>
<dbReference type="EMBL" id="MK072489">
    <property type="protein sequence ID" value="AYV85855.1"/>
    <property type="molecule type" value="Genomic_DNA"/>
</dbReference>
<sequence length="55" mass="6529">MSFHFNFFLFLETKIMAGKIFNRLYNENIYASNFVVNFVEVQQNSLQNSLLNYVA</sequence>
<evidence type="ECO:0000313" key="1">
    <source>
        <dbReference type="EMBL" id="AYV85855.1"/>
    </source>
</evidence>
<name>A0A3G5AF62_9VIRU</name>